<keyword evidence="1" id="KW-1133">Transmembrane helix</keyword>
<keyword evidence="1" id="KW-0812">Transmembrane</keyword>
<evidence type="ECO:0000256" key="1">
    <source>
        <dbReference type="SAM" id="Phobius"/>
    </source>
</evidence>
<dbReference type="EMBL" id="JAYMYQ010000005">
    <property type="protein sequence ID" value="KAK7331156.1"/>
    <property type="molecule type" value="Genomic_DNA"/>
</dbReference>
<organism evidence="2 3">
    <name type="scientific">Canavalia gladiata</name>
    <name type="common">Sword bean</name>
    <name type="synonym">Dolichos gladiatus</name>
    <dbReference type="NCBI Taxonomy" id="3824"/>
    <lineage>
        <taxon>Eukaryota</taxon>
        <taxon>Viridiplantae</taxon>
        <taxon>Streptophyta</taxon>
        <taxon>Embryophyta</taxon>
        <taxon>Tracheophyta</taxon>
        <taxon>Spermatophyta</taxon>
        <taxon>Magnoliopsida</taxon>
        <taxon>eudicotyledons</taxon>
        <taxon>Gunneridae</taxon>
        <taxon>Pentapetalae</taxon>
        <taxon>rosids</taxon>
        <taxon>fabids</taxon>
        <taxon>Fabales</taxon>
        <taxon>Fabaceae</taxon>
        <taxon>Papilionoideae</taxon>
        <taxon>50 kb inversion clade</taxon>
        <taxon>NPAAA clade</taxon>
        <taxon>indigoferoid/millettioid clade</taxon>
        <taxon>Phaseoleae</taxon>
        <taxon>Canavalia</taxon>
    </lineage>
</organism>
<keyword evidence="1" id="KW-0472">Membrane</keyword>
<protein>
    <submittedName>
        <fullName evidence="2">Uncharacterized protein</fullName>
    </submittedName>
</protein>
<reference evidence="2 3" key="1">
    <citation type="submission" date="2024-01" db="EMBL/GenBank/DDBJ databases">
        <title>The genomes of 5 underutilized Papilionoideae crops provide insights into root nodulation and disease resistanc.</title>
        <authorList>
            <person name="Jiang F."/>
        </authorList>
    </citation>
    <scope>NUCLEOTIDE SEQUENCE [LARGE SCALE GENOMIC DNA]</scope>
    <source>
        <strain evidence="2">LVBAO_FW01</strain>
        <tissue evidence="2">Leaves</tissue>
    </source>
</reference>
<feature type="transmembrane region" description="Helical" evidence="1">
    <location>
        <begin position="41"/>
        <end position="64"/>
    </location>
</feature>
<dbReference type="Proteomes" id="UP001367508">
    <property type="component" value="Unassembled WGS sequence"/>
</dbReference>
<proteinExistence type="predicted"/>
<name>A0AAN9L8L2_CANGL</name>
<feature type="transmembrane region" description="Helical" evidence="1">
    <location>
        <begin position="12"/>
        <end position="29"/>
    </location>
</feature>
<evidence type="ECO:0000313" key="2">
    <source>
        <dbReference type="EMBL" id="KAK7331156.1"/>
    </source>
</evidence>
<accession>A0AAN9L8L2</accession>
<gene>
    <name evidence="2" type="ORF">VNO77_25373</name>
</gene>
<sequence>MGQPEVWGKGTIAIFLVIVAILVFGPLLMGPVSPPGIPLLLLFPVVLVALLIFLVVGGLACFTVEEHLTLFHELLTDSDLVDIFHEVHLKPPC</sequence>
<comment type="caution">
    <text evidence="2">The sequence shown here is derived from an EMBL/GenBank/DDBJ whole genome shotgun (WGS) entry which is preliminary data.</text>
</comment>
<keyword evidence="3" id="KW-1185">Reference proteome</keyword>
<dbReference type="AlphaFoldDB" id="A0AAN9L8L2"/>
<evidence type="ECO:0000313" key="3">
    <source>
        <dbReference type="Proteomes" id="UP001367508"/>
    </source>
</evidence>